<dbReference type="SUPFAM" id="SSF57055">
    <property type="entry name" value="Agouti-related protein"/>
    <property type="match status" value="1"/>
</dbReference>
<evidence type="ECO:0000256" key="6">
    <source>
        <dbReference type="ARBA" id="ARBA00023157"/>
    </source>
</evidence>
<feature type="signal peptide" evidence="10">
    <location>
        <begin position="1"/>
        <end position="18"/>
    </location>
</feature>
<comment type="subcellular location">
    <subcellularLocation>
        <location evidence="1">Secreted</location>
    </subcellularLocation>
</comment>
<feature type="disulfide bond" evidence="9">
    <location>
        <begin position="97"/>
        <end position="111"/>
    </location>
</feature>
<reference evidence="12" key="3">
    <citation type="submission" date="2025-09" db="UniProtKB">
        <authorList>
            <consortium name="Ensembl"/>
        </authorList>
    </citation>
    <scope>IDENTIFICATION</scope>
</reference>
<keyword evidence="3" id="KW-0964">Secreted</keyword>
<evidence type="ECO:0000256" key="4">
    <source>
        <dbReference type="ARBA" id="ARBA00022729"/>
    </source>
</evidence>
<evidence type="ECO:0000259" key="11">
    <source>
        <dbReference type="PROSITE" id="PS51150"/>
    </source>
</evidence>
<dbReference type="InterPro" id="IPR036836">
    <property type="entry name" value="Agouti_dom_sf"/>
</dbReference>
<keyword evidence="7" id="KW-0325">Glycoprotein</keyword>
<reference evidence="12" key="1">
    <citation type="submission" date="2019-06" db="EMBL/GenBank/DDBJ databases">
        <authorList>
            <consortium name="Wellcome Sanger Institute Data Sharing"/>
        </authorList>
    </citation>
    <scope>NUCLEOTIDE SEQUENCE [LARGE SCALE GENOMIC DNA]</scope>
</reference>
<keyword evidence="4 10" id="KW-0732">Signal</keyword>
<dbReference type="PROSITE" id="PS60024">
    <property type="entry name" value="AGOUTI_1"/>
    <property type="match status" value="1"/>
</dbReference>
<evidence type="ECO:0000313" key="12">
    <source>
        <dbReference type="Ensembl" id="ENSMMDP00005018278.1"/>
    </source>
</evidence>
<dbReference type="AlphaFoldDB" id="A0A667XVC7"/>
<keyword evidence="6 9" id="KW-1015">Disulfide bond</keyword>
<dbReference type="InParanoid" id="A0A667XVC7"/>
<name>A0A667XVC7_9TELE</name>
<dbReference type="FunCoup" id="A0A667XVC7">
    <property type="interactions" value="6"/>
</dbReference>
<keyword evidence="5" id="KW-0960">Knottin</keyword>
<feature type="domain" description="Agouti" evidence="11">
    <location>
        <begin position="90"/>
        <end position="129"/>
    </location>
</feature>
<evidence type="ECO:0000256" key="3">
    <source>
        <dbReference type="ARBA" id="ARBA00022525"/>
    </source>
</evidence>
<sequence length="129" mass="14471">MKMHACLLIVFLALATTGYFLVSAHMIPEDRLSNNRSTTANPLSQSVLADSQPVVIVELPKSVRKPKKVKKQKKNKLSMKKLRPPPPPNCVPLWGSCKSPDNVCCEFCAFCQCRLFKTVCYCRMGNPRC</sequence>
<dbReference type="GO" id="GO:0009755">
    <property type="term" value="P:hormone-mediated signaling pathway"/>
    <property type="evidence" value="ECO:0007669"/>
    <property type="project" value="InterPro"/>
</dbReference>
<dbReference type="InterPro" id="IPR027300">
    <property type="entry name" value="Agouti_dom"/>
</dbReference>
<dbReference type="GO" id="GO:0032438">
    <property type="term" value="P:melanosome organization"/>
    <property type="evidence" value="ECO:0007669"/>
    <property type="project" value="TreeGrafter"/>
</dbReference>
<accession>A0A667XVC7</accession>
<evidence type="ECO:0000256" key="10">
    <source>
        <dbReference type="SAM" id="SignalP"/>
    </source>
</evidence>
<feature type="disulfide bond" evidence="9">
    <location>
        <begin position="90"/>
        <end position="105"/>
    </location>
</feature>
<dbReference type="SMART" id="SM00792">
    <property type="entry name" value="Agouti"/>
    <property type="match status" value="1"/>
</dbReference>
<dbReference type="PANTHER" id="PTHR16551">
    <property type="entry name" value="AGOUTI RELATED"/>
    <property type="match status" value="1"/>
</dbReference>
<evidence type="ECO:0000256" key="8">
    <source>
        <dbReference type="ARBA" id="ARBA00033432"/>
    </source>
</evidence>
<dbReference type="GO" id="GO:0005615">
    <property type="term" value="C:extracellular space"/>
    <property type="evidence" value="ECO:0007669"/>
    <property type="project" value="TreeGrafter"/>
</dbReference>
<dbReference type="PANTHER" id="PTHR16551:SF1">
    <property type="entry name" value="AGOUTI-SIGNALING PROTEIN"/>
    <property type="match status" value="1"/>
</dbReference>
<feature type="disulfide bond" evidence="9">
    <location>
        <begin position="104"/>
        <end position="122"/>
    </location>
</feature>
<feature type="chain" id="PRO_5025394935" description="Agouti-signaling protein" evidence="10">
    <location>
        <begin position="19"/>
        <end position="129"/>
    </location>
</feature>
<feature type="disulfide bond" evidence="9">
    <location>
        <begin position="108"/>
        <end position="129"/>
    </location>
</feature>
<dbReference type="Ensembl" id="ENSMMDT00005018726.1">
    <property type="protein sequence ID" value="ENSMMDP00005018278.1"/>
    <property type="gene ID" value="ENSMMDG00005009129.1"/>
</dbReference>
<dbReference type="GO" id="GO:0005184">
    <property type="term" value="F:neuropeptide hormone activity"/>
    <property type="evidence" value="ECO:0007669"/>
    <property type="project" value="TreeGrafter"/>
</dbReference>
<evidence type="ECO:0000256" key="1">
    <source>
        <dbReference type="ARBA" id="ARBA00004613"/>
    </source>
</evidence>
<evidence type="ECO:0000256" key="7">
    <source>
        <dbReference type="ARBA" id="ARBA00023180"/>
    </source>
</evidence>
<reference evidence="12" key="2">
    <citation type="submission" date="2025-08" db="UniProtKB">
        <authorList>
            <consortium name="Ensembl"/>
        </authorList>
    </citation>
    <scope>IDENTIFICATION</scope>
</reference>
<organism evidence="12 13">
    <name type="scientific">Myripristis murdjan</name>
    <name type="common">pinecone soldierfish</name>
    <dbReference type="NCBI Taxonomy" id="586833"/>
    <lineage>
        <taxon>Eukaryota</taxon>
        <taxon>Metazoa</taxon>
        <taxon>Chordata</taxon>
        <taxon>Craniata</taxon>
        <taxon>Vertebrata</taxon>
        <taxon>Euteleostomi</taxon>
        <taxon>Actinopterygii</taxon>
        <taxon>Neopterygii</taxon>
        <taxon>Teleostei</taxon>
        <taxon>Neoteleostei</taxon>
        <taxon>Acanthomorphata</taxon>
        <taxon>Holocentriformes</taxon>
        <taxon>Holocentridae</taxon>
        <taxon>Myripristis</taxon>
    </lineage>
</organism>
<dbReference type="GO" id="GO:0031779">
    <property type="term" value="F:melanocortin receptor binding"/>
    <property type="evidence" value="ECO:0007669"/>
    <property type="project" value="TreeGrafter"/>
</dbReference>
<dbReference type="InterPro" id="IPR007733">
    <property type="entry name" value="Agouti"/>
</dbReference>
<gene>
    <name evidence="12" type="primary">ASIP</name>
</gene>
<protein>
    <recommendedName>
        <fullName evidence="2">Agouti-signaling protein</fullName>
    </recommendedName>
    <alternativeName>
        <fullName evidence="8">Agouti switch protein</fullName>
    </alternativeName>
</protein>
<dbReference type="Pfam" id="PF05039">
    <property type="entry name" value="Agouti"/>
    <property type="match status" value="1"/>
</dbReference>
<evidence type="ECO:0000256" key="5">
    <source>
        <dbReference type="ARBA" id="ARBA00022854"/>
    </source>
</evidence>
<keyword evidence="13" id="KW-1185">Reference proteome</keyword>
<dbReference type="Proteomes" id="UP000472263">
    <property type="component" value="Chromosome 5"/>
</dbReference>
<dbReference type="GeneTree" id="ENSGT00940000154258"/>
<dbReference type="Gene3D" id="4.10.760.10">
    <property type="entry name" value="Agouti domain"/>
    <property type="match status" value="1"/>
</dbReference>
<proteinExistence type="predicted"/>
<evidence type="ECO:0000313" key="13">
    <source>
        <dbReference type="Proteomes" id="UP000472263"/>
    </source>
</evidence>
<feature type="disulfide bond" evidence="9">
    <location>
        <begin position="113"/>
        <end position="120"/>
    </location>
</feature>
<dbReference type="PROSITE" id="PS51150">
    <property type="entry name" value="AGOUTI_2"/>
    <property type="match status" value="1"/>
</dbReference>
<evidence type="ECO:0000256" key="9">
    <source>
        <dbReference type="PROSITE-ProRule" id="PRU00494"/>
    </source>
</evidence>
<evidence type="ECO:0000256" key="2">
    <source>
        <dbReference type="ARBA" id="ARBA00017885"/>
    </source>
</evidence>